<accession>A0ABS5F057</accession>
<reference evidence="2" key="1">
    <citation type="journal article" date="2021" name="Syst. Appl. Microbiol.">
        <title>Roseomonas hellenica sp. nov., isolated from roots of wild-growing Alkanna tinctoria.</title>
        <authorList>
            <person name="Rat A."/>
            <person name="Naranjo H.D."/>
            <person name="Lebbe L."/>
            <person name="Cnockaert M."/>
            <person name="Krigas N."/>
            <person name="Grigoriadou K."/>
            <person name="Maloupa E."/>
            <person name="Willems A."/>
        </authorList>
    </citation>
    <scope>NUCLEOTIDE SEQUENCE [LARGE SCALE GENOMIC DNA]</scope>
    <source>
        <strain evidence="2">LMG 31523</strain>
    </source>
</reference>
<keyword evidence="2" id="KW-1185">Reference proteome</keyword>
<proteinExistence type="predicted"/>
<comment type="caution">
    <text evidence="1">The sequence shown here is derived from an EMBL/GenBank/DDBJ whole genome shotgun (WGS) entry which is preliminary data.</text>
</comment>
<name>A0ABS5F057_9PROT</name>
<evidence type="ECO:0000313" key="2">
    <source>
        <dbReference type="Proteomes" id="UP001196870"/>
    </source>
</evidence>
<dbReference type="Proteomes" id="UP001196870">
    <property type="component" value="Unassembled WGS sequence"/>
</dbReference>
<gene>
    <name evidence="1" type="ORF">GXW71_16305</name>
</gene>
<evidence type="ECO:0000313" key="1">
    <source>
        <dbReference type="EMBL" id="MBR0665922.1"/>
    </source>
</evidence>
<dbReference type="EMBL" id="JAAGBB010000018">
    <property type="protein sequence ID" value="MBR0665922.1"/>
    <property type="molecule type" value="Genomic_DNA"/>
</dbReference>
<dbReference type="RefSeq" id="WP_211853586.1">
    <property type="nucleotide sequence ID" value="NZ_JAAGBB010000018.1"/>
</dbReference>
<protein>
    <submittedName>
        <fullName evidence="1">Uncharacterized protein</fullName>
    </submittedName>
</protein>
<organism evidence="1 2">
    <name type="scientific">Plastoroseomonas hellenica</name>
    <dbReference type="NCBI Taxonomy" id="2687306"/>
    <lineage>
        <taxon>Bacteria</taxon>
        <taxon>Pseudomonadati</taxon>
        <taxon>Pseudomonadota</taxon>
        <taxon>Alphaproteobacteria</taxon>
        <taxon>Acetobacterales</taxon>
        <taxon>Acetobacteraceae</taxon>
        <taxon>Plastoroseomonas</taxon>
    </lineage>
</organism>
<sequence>MATHGLPAWPWTGSDAEALPAPERLLLDAARLWEAEARAGRPPIPALRLLLAAEDAPAALLPLDALLRAAPTQARDFGCELCPRVQPAEAALLLACALAQRGHRGEALAALLRWLPLGAAYAAMPAAIHLGCALRRAGVLLRQPLRVARRS</sequence>